<evidence type="ECO:0000313" key="3">
    <source>
        <dbReference type="Proteomes" id="UP000019183"/>
    </source>
</evidence>
<sequence>MSRDSPKTTAAEIDRFFGLEARFKDIGRDTSLETRSAEKGLPEATGESMAFNQKPDEHNMTTGTDYQPVSNAEDAFHLKQNPMDDSVGLRRHEAQQNDAELAHDYAAADDQQWSAQEYADYEHYAEASDYDFDSSIYDDYAMPQTSQAEQSHTGKEHTHEHEHEEGGHEI</sequence>
<proteinExistence type="predicted"/>
<feature type="region of interest" description="Disordered" evidence="1">
    <location>
        <begin position="27"/>
        <end position="82"/>
    </location>
</feature>
<dbReference type="AlphaFoldDB" id="W1DQV8"/>
<accession>W1DQV8</accession>
<feature type="compositionally biased region" description="Basic and acidic residues" evidence="1">
    <location>
        <begin position="152"/>
        <end position="170"/>
    </location>
</feature>
<feature type="compositionally biased region" description="Polar residues" evidence="1">
    <location>
        <begin position="60"/>
        <end position="70"/>
    </location>
</feature>
<reference evidence="2" key="1">
    <citation type="submission" date="2013-10" db="EMBL/GenBank/DDBJ databases">
        <title>Antibiotic resistance diversity of beta-lactamase producers in the General Hospital Vienna.</title>
        <authorList>
            <person name="Barisic I."/>
            <person name="Mitteregger D."/>
            <person name="Hirschl A.M."/>
            <person name="Noehammer C."/>
            <person name="Wiesinger-Mayr H."/>
        </authorList>
    </citation>
    <scope>NUCLEOTIDE SEQUENCE [LARGE SCALE GENOMIC DNA]</scope>
    <source>
        <strain evidence="2">IS43</strain>
    </source>
</reference>
<dbReference type="EMBL" id="CBWK010000612">
    <property type="protein sequence ID" value="CDL11130.1"/>
    <property type="molecule type" value="Genomic_DNA"/>
</dbReference>
<comment type="caution">
    <text evidence="2">The sequence shown here is derived from an EMBL/GenBank/DDBJ whole genome shotgun (WGS) entry which is preliminary data.</text>
</comment>
<organism evidence="2 3">
    <name type="scientific">Klebsiella pneumoniae IS43</name>
    <dbReference type="NCBI Taxonomy" id="1432552"/>
    <lineage>
        <taxon>Bacteria</taxon>
        <taxon>Pseudomonadati</taxon>
        <taxon>Pseudomonadota</taxon>
        <taxon>Gammaproteobacteria</taxon>
        <taxon>Enterobacterales</taxon>
        <taxon>Enterobacteriaceae</taxon>
        <taxon>Klebsiella/Raoultella group</taxon>
        <taxon>Klebsiella</taxon>
        <taxon>Klebsiella pneumoniae complex</taxon>
    </lineage>
</organism>
<evidence type="ECO:0000313" key="2">
    <source>
        <dbReference type="EMBL" id="CDL11130.1"/>
    </source>
</evidence>
<evidence type="ECO:0000256" key="1">
    <source>
        <dbReference type="SAM" id="MobiDB-lite"/>
    </source>
</evidence>
<name>W1DQV8_KLEPN</name>
<protein>
    <submittedName>
        <fullName evidence="2">Uncharacterized protein</fullName>
    </submittedName>
</protein>
<keyword evidence="3" id="KW-1185">Reference proteome</keyword>
<dbReference type="Proteomes" id="UP000019183">
    <property type="component" value="Unassembled WGS sequence"/>
</dbReference>
<feature type="compositionally biased region" description="Basic and acidic residues" evidence="1">
    <location>
        <begin position="27"/>
        <end position="41"/>
    </location>
</feature>
<feature type="region of interest" description="Disordered" evidence="1">
    <location>
        <begin position="135"/>
        <end position="170"/>
    </location>
</feature>